<proteinExistence type="predicted"/>
<name>A0A4R5DS79_9BACT</name>
<sequence>MEDSFLLDVNYKGEIREFEGQLVLQGYLHKIQIDVDGLIITFEPDEERNYRAVADPNEGVKVDKELIPAIAQRLESLLKK</sequence>
<dbReference type="OrthoDB" id="675660at2"/>
<reference evidence="1 2" key="1">
    <citation type="submission" date="2019-03" db="EMBL/GenBank/DDBJ databases">
        <title>Dyadobacter AR-3-6 sp. nov., isolated from arctic soil.</title>
        <authorList>
            <person name="Chaudhary D.K."/>
        </authorList>
    </citation>
    <scope>NUCLEOTIDE SEQUENCE [LARGE SCALE GENOMIC DNA]</scope>
    <source>
        <strain evidence="1 2">AR-3-6</strain>
    </source>
</reference>
<dbReference type="EMBL" id="SMFL01000002">
    <property type="protein sequence ID" value="TDE17189.1"/>
    <property type="molecule type" value="Genomic_DNA"/>
</dbReference>
<dbReference type="AlphaFoldDB" id="A0A4R5DS79"/>
<organism evidence="1 2">
    <name type="scientific">Dyadobacter psychrotolerans</name>
    <dbReference type="NCBI Taxonomy" id="2541721"/>
    <lineage>
        <taxon>Bacteria</taxon>
        <taxon>Pseudomonadati</taxon>
        <taxon>Bacteroidota</taxon>
        <taxon>Cytophagia</taxon>
        <taxon>Cytophagales</taxon>
        <taxon>Spirosomataceae</taxon>
        <taxon>Dyadobacter</taxon>
    </lineage>
</organism>
<dbReference type="Proteomes" id="UP000294850">
    <property type="component" value="Unassembled WGS sequence"/>
</dbReference>
<evidence type="ECO:0000313" key="2">
    <source>
        <dbReference type="Proteomes" id="UP000294850"/>
    </source>
</evidence>
<protein>
    <submittedName>
        <fullName evidence="1">Uncharacterized protein</fullName>
    </submittedName>
</protein>
<dbReference type="RefSeq" id="WP_131956953.1">
    <property type="nucleotide sequence ID" value="NZ_SMFL01000002.1"/>
</dbReference>
<gene>
    <name evidence="1" type="ORF">E0F88_04635</name>
</gene>
<evidence type="ECO:0000313" key="1">
    <source>
        <dbReference type="EMBL" id="TDE17189.1"/>
    </source>
</evidence>
<comment type="caution">
    <text evidence="1">The sequence shown here is derived from an EMBL/GenBank/DDBJ whole genome shotgun (WGS) entry which is preliminary data.</text>
</comment>
<accession>A0A4R5DS79</accession>
<keyword evidence="2" id="KW-1185">Reference proteome</keyword>